<feature type="transmembrane region" description="Helical" evidence="13">
    <location>
        <begin position="430"/>
        <end position="446"/>
    </location>
</feature>
<dbReference type="SUPFAM" id="SSF53448">
    <property type="entry name" value="Nucleotide-diphospho-sugar transferases"/>
    <property type="match status" value="1"/>
</dbReference>
<feature type="transmembrane region" description="Helical" evidence="13">
    <location>
        <begin position="551"/>
        <end position="570"/>
    </location>
</feature>
<dbReference type="InterPro" id="IPR050321">
    <property type="entry name" value="Glycosyltr_2/OpgH_subfam"/>
</dbReference>
<feature type="transmembrane region" description="Helical" evidence="13">
    <location>
        <begin position="396"/>
        <end position="418"/>
    </location>
</feature>
<evidence type="ECO:0000259" key="14">
    <source>
        <dbReference type="Pfam" id="PF13632"/>
    </source>
</evidence>
<dbReference type="AlphaFoldDB" id="A0A1H2TDQ5"/>
<name>A0A1H2TDQ5_9RHOB</name>
<keyword evidence="7" id="KW-0328">Glycosyltransferase</keyword>
<dbReference type="GO" id="GO:0005886">
    <property type="term" value="C:plasma membrane"/>
    <property type="evidence" value="ECO:0007669"/>
    <property type="project" value="UniProtKB-SubCell"/>
</dbReference>
<feature type="compositionally biased region" description="Low complexity" evidence="12">
    <location>
        <begin position="620"/>
        <end position="632"/>
    </location>
</feature>
<comment type="pathway">
    <text evidence="2">Glycan metabolism; osmoregulated periplasmic glucan (OPG) biosynthesis.</text>
</comment>
<evidence type="ECO:0000256" key="10">
    <source>
        <dbReference type="ARBA" id="ARBA00022989"/>
    </source>
</evidence>
<dbReference type="Gene3D" id="3.90.550.10">
    <property type="entry name" value="Spore Coat Polysaccharide Biosynthesis Protein SpsA, Chain A"/>
    <property type="match status" value="1"/>
</dbReference>
<evidence type="ECO:0000256" key="1">
    <source>
        <dbReference type="ARBA" id="ARBA00004429"/>
    </source>
</evidence>
<evidence type="ECO:0000313" key="15">
    <source>
        <dbReference type="EMBL" id="SDW42022.1"/>
    </source>
</evidence>
<protein>
    <recommendedName>
        <fullName evidence="4">Glucans biosynthesis glucosyltransferase H</fullName>
    </recommendedName>
</protein>
<feature type="domain" description="Glycosyltransferase 2-like" evidence="14">
    <location>
        <begin position="225"/>
        <end position="430"/>
    </location>
</feature>
<dbReference type="Proteomes" id="UP000199118">
    <property type="component" value="Unassembled WGS sequence"/>
</dbReference>
<dbReference type="RefSeq" id="WP_092679952.1">
    <property type="nucleotide sequence ID" value="NZ_FNMZ01000001.1"/>
</dbReference>
<keyword evidence="9 13" id="KW-0812">Transmembrane</keyword>
<dbReference type="InterPro" id="IPR029044">
    <property type="entry name" value="Nucleotide-diphossugar_trans"/>
</dbReference>
<evidence type="ECO:0000256" key="13">
    <source>
        <dbReference type="SAM" id="Phobius"/>
    </source>
</evidence>
<dbReference type="NCBIfam" id="NF003962">
    <property type="entry name" value="PRK05454.2-5"/>
    <property type="match status" value="1"/>
</dbReference>
<proteinExistence type="inferred from homology"/>
<keyword evidence="8 15" id="KW-0808">Transferase</keyword>
<evidence type="ECO:0000256" key="8">
    <source>
        <dbReference type="ARBA" id="ARBA00022679"/>
    </source>
</evidence>
<gene>
    <name evidence="15" type="ORF">SAMN05444336_101963</name>
</gene>
<dbReference type="EMBL" id="FNMZ01000001">
    <property type="protein sequence ID" value="SDW42022.1"/>
    <property type="molecule type" value="Genomic_DNA"/>
</dbReference>
<feature type="region of interest" description="Disordered" evidence="12">
    <location>
        <begin position="1"/>
        <end position="31"/>
    </location>
</feature>
<feature type="compositionally biased region" description="Pro residues" evidence="12">
    <location>
        <begin position="1"/>
        <end position="12"/>
    </location>
</feature>
<evidence type="ECO:0000256" key="4">
    <source>
        <dbReference type="ARBA" id="ARBA00020585"/>
    </source>
</evidence>
<evidence type="ECO:0000256" key="6">
    <source>
        <dbReference type="ARBA" id="ARBA00022519"/>
    </source>
</evidence>
<dbReference type="OrthoDB" id="9775281at2"/>
<evidence type="ECO:0000256" key="9">
    <source>
        <dbReference type="ARBA" id="ARBA00022692"/>
    </source>
</evidence>
<evidence type="ECO:0000256" key="12">
    <source>
        <dbReference type="SAM" id="MobiDB-lite"/>
    </source>
</evidence>
<dbReference type="PANTHER" id="PTHR43867:SF5">
    <property type="entry name" value="GLUCANS BIOSYNTHESIS GLUCOSYLTRANSFERASE H"/>
    <property type="match status" value="1"/>
</dbReference>
<reference evidence="15 16" key="1">
    <citation type="submission" date="2016-10" db="EMBL/GenBank/DDBJ databases">
        <authorList>
            <person name="de Groot N.N."/>
        </authorList>
    </citation>
    <scope>NUCLEOTIDE SEQUENCE [LARGE SCALE GENOMIC DNA]</scope>
    <source>
        <strain evidence="15 16">DSM 17890</strain>
    </source>
</reference>
<evidence type="ECO:0000256" key="2">
    <source>
        <dbReference type="ARBA" id="ARBA00005001"/>
    </source>
</evidence>
<feature type="compositionally biased region" description="Low complexity" evidence="12">
    <location>
        <begin position="13"/>
        <end position="31"/>
    </location>
</feature>
<feature type="transmembrane region" description="Helical" evidence="13">
    <location>
        <begin position="251"/>
        <end position="271"/>
    </location>
</feature>
<sequence>MSLPVDPSPIPTLTPADDAPGAPDAGGRTPAGLQPAAVLRRRRWLAAGLNLAGLALVLAGAWRMLSPAGISASDAVILACIAIGAPWTIMGAWNAILGLWLLHGTRDGLGRAAPHLAAGDSDAPIVARTAVLLCLRHEDADRALARLAEVRRSLDATGQGAAYDLHILSDSQDPGAVAAEEAALARWRPLLGRAEYRRRTDNRGWKAGNIREFVRRRGRDYALFLPLDSDSLMAGEAILRMTRIMQAHPRIGILQSLVVGAPSASGFARLFQFGMRHGMRSFTMGAAWWHGDCGPYWGHNALVRTAPFRARCGLPRLPGRPPLGGDILSHDQVEAALMRRAGLEVRVIPVEGPSWEDNPTTLMEFTRRDLRWCQGNMQYLRLLGLRGLRPMSRFQIFAAIAMYFGAPAWMLMTLAGAAKILGGERADVDLAFGVVMFVAMFAMSLVPKVAGWIDTALTPGGAARYGGGARFAAGAAAETVFSVLLAPAVALRVTIFLAGLPFGRAVGWTGQSRDAHALSWGDAARGLWPQSLMGLGLGGLIAWGAPGAIPWAAPVLAGLALSIPFAVFTASPWLGRVMTRAGLCAVPEERAPAPESLRRLDASLAALREGRGDAPEGEAPRSALAAGAVRAA</sequence>
<accession>A0A1H2TDQ5</accession>
<feature type="transmembrane region" description="Helical" evidence="13">
    <location>
        <begin position="76"/>
        <end position="102"/>
    </location>
</feature>
<keyword evidence="6" id="KW-0997">Cell inner membrane</keyword>
<comment type="subcellular location">
    <subcellularLocation>
        <location evidence="1">Cell inner membrane</location>
        <topology evidence="1">Multi-pass membrane protein</topology>
    </subcellularLocation>
</comment>
<dbReference type="PANTHER" id="PTHR43867">
    <property type="entry name" value="CELLULOSE SYNTHASE CATALYTIC SUBUNIT A [UDP-FORMING]"/>
    <property type="match status" value="1"/>
</dbReference>
<feature type="transmembrane region" description="Helical" evidence="13">
    <location>
        <begin position="527"/>
        <end position="545"/>
    </location>
</feature>
<keyword evidence="10 13" id="KW-1133">Transmembrane helix</keyword>
<comment type="similarity">
    <text evidence="3">Belongs to the glycosyltransferase 2 family. OpgH subfamily.</text>
</comment>
<evidence type="ECO:0000256" key="5">
    <source>
        <dbReference type="ARBA" id="ARBA00022475"/>
    </source>
</evidence>
<keyword evidence="5" id="KW-1003">Cell membrane</keyword>
<feature type="region of interest" description="Disordered" evidence="12">
    <location>
        <begin position="609"/>
        <end position="632"/>
    </location>
</feature>
<evidence type="ECO:0000256" key="7">
    <source>
        <dbReference type="ARBA" id="ARBA00022676"/>
    </source>
</evidence>
<evidence type="ECO:0000256" key="11">
    <source>
        <dbReference type="ARBA" id="ARBA00023136"/>
    </source>
</evidence>
<keyword evidence="11 13" id="KW-0472">Membrane</keyword>
<feature type="transmembrane region" description="Helical" evidence="13">
    <location>
        <begin position="44"/>
        <end position="64"/>
    </location>
</feature>
<organism evidence="15 16">
    <name type="scientific">Albimonas donghaensis</name>
    <dbReference type="NCBI Taxonomy" id="356660"/>
    <lineage>
        <taxon>Bacteria</taxon>
        <taxon>Pseudomonadati</taxon>
        <taxon>Pseudomonadota</taxon>
        <taxon>Alphaproteobacteria</taxon>
        <taxon>Rhodobacterales</taxon>
        <taxon>Paracoccaceae</taxon>
        <taxon>Albimonas</taxon>
    </lineage>
</organism>
<dbReference type="STRING" id="356660.SAMN05444336_101963"/>
<dbReference type="InterPro" id="IPR001173">
    <property type="entry name" value="Glyco_trans_2-like"/>
</dbReference>
<evidence type="ECO:0000256" key="3">
    <source>
        <dbReference type="ARBA" id="ARBA00009337"/>
    </source>
</evidence>
<dbReference type="Pfam" id="PF13632">
    <property type="entry name" value="Glyco_trans_2_3"/>
    <property type="match status" value="1"/>
</dbReference>
<dbReference type="GO" id="GO:0016758">
    <property type="term" value="F:hexosyltransferase activity"/>
    <property type="evidence" value="ECO:0007669"/>
    <property type="project" value="TreeGrafter"/>
</dbReference>
<dbReference type="NCBIfam" id="NF003958">
    <property type="entry name" value="PRK05454.2-1"/>
    <property type="match status" value="1"/>
</dbReference>
<evidence type="ECO:0000313" key="16">
    <source>
        <dbReference type="Proteomes" id="UP000199118"/>
    </source>
</evidence>
<keyword evidence="16" id="KW-1185">Reference proteome</keyword>